<keyword evidence="4" id="KW-0762">Sugar transport</keyword>
<evidence type="ECO:0000256" key="9">
    <source>
        <dbReference type="SAM" id="Phobius"/>
    </source>
</evidence>
<dbReference type="PROSITE" id="PS51108">
    <property type="entry name" value="PTS_EIID"/>
    <property type="match status" value="1"/>
</dbReference>
<dbReference type="GeneID" id="98001196"/>
<evidence type="ECO:0000256" key="3">
    <source>
        <dbReference type="ARBA" id="ARBA00022475"/>
    </source>
</evidence>
<evidence type="ECO:0000256" key="2">
    <source>
        <dbReference type="ARBA" id="ARBA00022448"/>
    </source>
</evidence>
<dbReference type="Proteomes" id="UP000261212">
    <property type="component" value="Unassembled WGS sequence"/>
</dbReference>
<keyword evidence="5" id="KW-0598">Phosphotransferase system</keyword>
<dbReference type="RefSeq" id="WP_007050931.1">
    <property type="nucleotide sequence ID" value="NZ_CABKNJ010000001.1"/>
</dbReference>
<comment type="subcellular location">
    <subcellularLocation>
        <location evidence="1">Cell membrane</location>
        <topology evidence="1">Multi-pass membrane protein</topology>
    </subcellularLocation>
</comment>
<dbReference type="GO" id="GO:0009401">
    <property type="term" value="P:phosphoenolpyruvate-dependent sugar phosphotransferase system"/>
    <property type="evidence" value="ECO:0007669"/>
    <property type="project" value="UniProtKB-KW"/>
</dbReference>
<evidence type="ECO:0000256" key="4">
    <source>
        <dbReference type="ARBA" id="ARBA00022597"/>
    </source>
</evidence>
<evidence type="ECO:0000256" key="8">
    <source>
        <dbReference type="ARBA" id="ARBA00023136"/>
    </source>
</evidence>
<dbReference type="PANTHER" id="PTHR32502:SF5">
    <property type="entry name" value="N-ACETYLGALACTOSAMINE PERMEASE IID COMPONENT-RELATED"/>
    <property type="match status" value="1"/>
</dbReference>
<protein>
    <submittedName>
        <fullName evidence="10">PTS system mannose/fructose/sorbose family transporter subunit IID</fullName>
    </submittedName>
</protein>
<dbReference type="InterPro" id="IPR050303">
    <property type="entry name" value="GatZ_KbaZ_carbometab"/>
</dbReference>
<reference evidence="10 11" key="1">
    <citation type="submission" date="2018-08" db="EMBL/GenBank/DDBJ databases">
        <title>A genome reference for cultivated species of the human gut microbiota.</title>
        <authorList>
            <person name="Zou Y."/>
            <person name="Xue W."/>
            <person name="Luo G."/>
        </authorList>
    </citation>
    <scope>NUCLEOTIDE SEQUENCE [LARGE SCALE GENOMIC DNA]</scope>
    <source>
        <strain evidence="10 11">AM25-6</strain>
    </source>
</reference>
<keyword evidence="7 9" id="KW-1133">Transmembrane helix</keyword>
<keyword evidence="6 9" id="KW-0812">Transmembrane</keyword>
<comment type="caution">
    <text evidence="10">The sequence shown here is derived from an EMBL/GenBank/DDBJ whole genome shotgun (WGS) entry which is preliminary data.</text>
</comment>
<dbReference type="Pfam" id="PF03613">
    <property type="entry name" value="EIID-AGA"/>
    <property type="match status" value="1"/>
</dbReference>
<dbReference type="AlphaFoldDB" id="A0A3E3DWA4"/>
<accession>A0A3E3DWA4</accession>
<evidence type="ECO:0000256" key="6">
    <source>
        <dbReference type="ARBA" id="ARBA00022692"/>
    </source>
</evidence>
<organism evidence="10 11">
    <name type="scientific">Anaerofustis stercorihominis</name>
    <dbReference type="NCBI Taxonomy" id="214853"/>
    <lineage>
        <taxon>Bacteria</taxon>
        <taxon>Bacillati</taxon>
        <taxon>Bacillota</taxon>
        <taxon>Clostridia</taxon>
        <taxon>Eubacteriales</taxon>
        <taxon>Eubacteriaceae</taxon>
        <taxon>Anaerofustis</taxon>
    </lineage>
</organism>
<dbReference type="GO" id="GO:0005886">
    <property type="term" value="C:plasma membrane"/>
    <property type="evidence" value="ECO:0007669"/>
    <property type="project" value="UniProtKB-SubCell"/>
</dbReference>
<evidence type="ECO:0000313" key="11">
    <source>
        <dbReference type="Proteomes" id="UP000261212"/>
    </source>
</evidence>
<feature type="transmembrane region" description="Helical" evidence="9">
    <location>
        <begin position="202"/>
        <end position="225"/>
    </location>
</feature>
<keyword evidence="3" id="KW-1003">Cell membrane</keyword>
<sequence length="293" mass="32388">MKQEKLDKNLVNDNVNEVIENKEEQPEKITQKDINKSFLRWWIDVEVASSYERMQGIPFCYSMIPILKKLYKKKEDLSYALKNHLNFFNTQGTWGCPIHGMTIAMEEELHDSDREMRENAITGIKTGLMGPLAGIGDTIDWGTLKTIIAGIAVTFGATGSILGAIIPFAFTIITFFIAKYLWNMGYKLGKESVKSILQSGWINELISGTAILGLFMMGALASSYVKLSIPITFTVGGTQMAVQSILDSIAPGLLPLGVVFGIYYILKNKTQKYGLISIAIVVLSIIGALIGLF</sequence>
<proteinExistence type="predicted"/>
<feature type="transmembrane region" description="Helical" evidence="9">
    <location>
        <begin position="245"/>
        <end position="266"/>
    </location>
</feature>
<gene>
    <name evidence="10" type="ORF">DW687_09595</name>
</gene>
<dbReference type="EMBL" id="QUSM01000005">
    <property type="protein sequence ID" value="RGD73594.1"/>
    <property type="molecule type" value="Genomic_DNA"/>
</dbReference>
<feature type="transmembrane region" description="Helical" evidence="9">
    <location>
        <begin position="273"/>
        <end position="292"/>
    </location>
</feature>
<evidence type="ECO:0000256" key="7">
    <source>
        <dbReference type="ARBA" id="ARBA00022989"/>
    </source>
</evidence>
<keyword evidence="2" id="KW-0813">Transport</keyword>
<feature type="transmembrane region" description="Helical" evidence="9">
    <location>
        <begin position="161"/>
        <end position="182"/>
    </location>
</feature>
<dbReference type="PANTHER" id="PTHR32502">
    <property type="entry name" value="N-ACETYLGALACTOSAMINE PERMEASE II COMPONENT-RELATED"/>
    <property type="match status" value="1"/>
</dbReference>
<evidence type="ECO:0000313" key="10">
    <source>
        <dbReference type="EMBL" id="RGD73594.1"/>
    </source>
</evidence>
<dbReference type="InterPro" id="IPR004704">
    <property type="entry name" value="PTS_IID_man"/>
</dbReference>
<name>A0A3E3DWA4_9FIRM</name>
<evidence type="ECO:0000256" key="5">
    <source>
        <dbReference type="ARBA" id="ARBA00022683"/>
    </source>
</evidence>
<keyword evidence="8 9" id="KW-0472">Membrane</keyword>
<evidence type="ECO:0000256" key="1">
    <source>
        <dbReference type="ARBA" id="ARBA00004651"/>
    </source>
</evidence>